<sequence>EGGDRHFKMIETIVDRFAMDWNILVTTHPGVIQEPYHELCKKLKVPLDTEAGAFVLLNNSDALIHAGSIMAVNAHILKIPAYQYGDVNVKGSDSWWASKSAMSQVSPMFKTPTAFVKHFRIPRTGSNANKAAIENLVKGRFGVIDGKATERAAEIISNVKGQFTMCWPDNTNDYSQLTIVQDPAKMCIPRKCGICGRIFGQVSPEWIGMLKKAYDLTVDIKPQYDTHCAHCGARFIKSEK</sequence>
<gene>
    <name evidence="1" type="ORF">LCGC14_2672690</name>
</gene>
<proteinExistence type="predicted"/>
<feature type="non-terminal residue" evidence="1">
    <location>
        <position position="1"/>
    </location>
</feature>
<evidence type="ECO:0000313" key="1">
    <source>
        <dbReference type="EMBL" id="KKK95448.1"/>
    </source>
</evidence>
<accession>A0A0F8ZNN2</accession>
<organism evidence="1">
    <name type="scientific">marine sediment metagenome</name>
    <dbReference type="NCBI Taxonomy" id="412755"/>
    <lineage>
        <taxon>unclassified sequences</taxon>
        <taxon>metagenomes</taxon>
        <taxon>ecological metagenomes</taxon>
    </lineage>
</organism>
<name>A0A0F8ZNN2_9ZZZZ</name>
<dbReference type="EMBL" id="LAZR01046905">
    <property type="protein sequence ID" value="KKK95448.1"/>
    <property type="molecule type" value="Genomic_DNA"/>
</dbReference>
<reference evidence="1" key="1">
    <citation type="journal article" date="2015" name="Nature">
        <title>Complex archaea that bridge the gap between prokaryotes and eukaryotes.</title>
        <authorList>
            <person name="Spang A."/>
            <person name="Saw J.H."/>
            <person name="Jorgensen S.L."/>
            <person name="Zaremba-Niedzwiedzka K."/>
            <person name="Martijn J."/>
            <person name="Lind A.E."/>
            <person name="van Eijk R."/>
            <person name="Schleper C."/>
            <person name="Guy L."/>
            <person name="Ettema T.J."/>
        </authorList>
    </citation>
    <scope>NUCLEOTIDE SEQUENCE</scope>
</reference>
<protein>
    <submittedName>
        <fullName evidence="1">Uncharacterized protein</fullName>
    </submittedName>
</protein>
<dbReference type="AlphaFoldDB" id="A0A0F8ZNN2"/>
<comment type="caution">
    <text evidence="1">The sequence shown here is derived from an EMBL/GenBank/DDBJ whole genome shotgun (WGS) entry which is preliminary data.</text>
</comment>